<evidence type="ECO:0000313" key="9">
    <source>
        <dbReference type="EMBL" id="KAI5066207.1"/>
    </source>
</evidence>
<evidence type="ECO:0000256" key="1">
    <source>
        <dbReference type="ARBA" id="ARBA00009085"/>
    </source>
</evidence>
<dbReference type="EMBL" id="JABFUD020000018">
    <property type="protein sequence ID" value="KAI5066207.1"/>
    <property type="molecule type" value="Genomic_DNA"/>
</dbReference>
<dbReference type="GO" id="GO:0005634">
    <property type="term" value="C:nucleus"/>
    <property type="evidence" value="ECO:0007669"/>
    <property type="project" value="TreeGrafter"/>
</dbReference>
<dbReference type="PANTHER" id="PTHR24006:SF827">
    <property type="entry name" value="UBIQUITIN CARBOXYL-TERMINAL HYDROLASE 34"/>
    <property type="match status" value="1"/>
</dbReference>
<keyword evidence="2" id="KW-0597">Phosphoprotein</keyword>
<dbReference type="InterPro" id="IPR029071">
    <property type="entry name" value="Ubiquitin-like_domsf"/>
</dbReference>
<feature type="compositionally biased region" description="Basic and acidic residues" evidence="6">
    <location>
        <begin position="1"/>
        <end position="11"/>
    </location>
</feature>
<reference evidence="9" key="1">
    <citation type="submission" date="2021-01" db="EMBL/GenBank/DDBJ databases">
        <title>Adiantum capillus-veneris genome.</title>
        <authorList>
            <person name="Fang Y."/>
            <person name="Liao Q."/>
        </authorList>
    </citation>
    <scope>NUCLEOTIDE SEQUENCE</scope>
    <source>
        <strain evidence="9">H3</strain>
        <tissue evidence="9">Leaf</tissue>
    </source>
</reference>
<dbReference type="PROSITE" id="PS00973">
    <property type="entry name" value="USP_2"/>
    <property type="match status" value="1"/>
</dbReference>
<protein>
    <recommendedName>
        <fullName evidence="11">Ubiquitinyl hydrolase 1</fullName>
    </recommendedName>
</protein>
<feature type="region of interest" description="Disordered" evidence="6">
    <location>
        <begin position="200"/>
        <end position="228"/>
    </location>
</feature>
<feature type="compositionally biased region" description="Low complexity" evidence="6">
    <location>
        <begin position="14"/>
        <end position="24"/>
    </location>
</feature>
<keyword evidence="10" id="KW-1185">Reference proteome</keyword>
<comment type="similarity">
    <text evidence="1">Belongs to the peptidase C19 family.</text>
</comment>
<evidence type="ECO:0000256" key="6">
    <source>
        <dbReference type="SAM" id="MobiDB-lite"/>
    </source>
</evidence>
<organism evidence="9 10">
    <name type="scientific">Adiantum capillus-veneris</name>
    <name type="common">Maidenhair fern</name>
    <dbReference type="NCBI Taxonomy" id="13818"/>
    <lineage>
        <taxon>Eukaryota</taxon>
        <taxon>Viridiplantae</taxon>
        <taxon>Streptophyta</taxon>
        <taxon>Embryophyta</taxon>
        <taxon>Tracheophyta</taxon>
        <taxon>Polypodiopsida</taxon>
        <taxon>Polypodiidae</taxon>
        <taxon>Polypodiales</taxon>
        <taxon>Pteridineae</taxon>
        <taxon>Pteridaceae</taxon>
        <taxon>Vittarioideae</taxon>
        <taxon>Adiantum</taxon>
    </lineage>
</organism>
<evidence type="ECO:0000259" key="8">
    <source>
        <dbReference type="PROSITE" id="PS50235"/>
    </source>
</evidence>
<evidence type="ECO:0000256" key="2">
    <source>
        <dbReference type="ARBA" id="ARBA00022553"/>
    </source>
</evidence>
<dbReference type="PANTHER" id="PTHR24006">
    <property type="entry name" value="UBIQUITIN CARBOXYL-TERMINAL HYDROLASE"/>
    <property type="match status" value="1"/>
</dbReference>
<dbReference type="InterPro" id="IPR001394">
    <property type="entry name" value="Peptidase_C19_UCH"/>
</dbReference>
<dbReference type="Proteomes" id="UP000886520">
    <property type="component" value="Chromosome 18"/>
</dbReference>
<feature type="domain" description="Ubiquitin-like" evidence="7">
    <location>
        <begin position="955"/>
        <end position="1024"/>
    </location>
</feature>
<sequence length="2522" mass="284420">MDLRWERREAIRTQQQQPQQPQQHQQEEDAWESNSSDESSVGDYEGADMIMMPQPEIDIDDDLSAYEFPRDDLAVLLDGLNKWPWTVYPIHLTNCLVSASKIANLGMEETCSEHRRLQTLYRDAVPSAFDKCLDDKAIWKWNDEIHNNIFDAICRLMDLVVAKLPQAQLEGASGMEDLLPLLRSLSIGFDKQSQYHIKHKEHSRVSAPAPNSGQSAKFAKPLPGSSTPKKSGDYFCPNRKVMLKEAEVCDCSRCRPPDVYCWLSYLLNYFGQTAYGNGYHQLLRVLSLPHKLLPALLEVVLLIVSKSVEFLTDDVAESFAEPCNKVLKYVAEKVESDVDSLSDKTKDGSFSALSSILKHLQIIIARNTSLEQAENVVSIVQRRLVERMLSFHSFNKQLSAVREINKMLENARAIASKDNSLAISTTISWMEKMDIIRQVLRSHLHHKQYVDQVQKIMRFLLQEKRLSDAHLDAVWMATEKPDQFEAVKTNIFDLIADLACSFSPEQLDSLFGRFEGCQGQSAFDIGKLLTLLKKLARSDNKGIMASRLLELLWKLMLLDEAAPGEILESGAFTEILGHYDSINCASKDVYVARCLANIKEGSLVIPSLRLLRDFIWLDHEKPFYQMRLQQLIKDHDLFNMVVSSLEKYMAEVRLLLSANGSDSISIEVLGPFYPHDEQLKERLDFLLFILQSSGLILSWSSTERLWNCMIETPACEGDKESGFCWFCEALDKWSLLHLDAQANLLTKKLPMIDPSSLSQAAWRCFLKLFLSVNQSKDKLKLTPLEEPVTHDLDLVGLPYLWWIALCSSQEPIVEQSISLLREIHTSLCDTLQENLLEIRQGFIDKCLEFLEKALEIGGVKWSEGSDCSSTASCSMGEGTTEGTEKLDDRDSVVSKMVEGDMVPERRGLDIDARFCSEAHQVEHCLRILKIFVTRCEGRCPRSIPPHTASFQGRPFMLGVSTVNKQSTRFDVTVHTNEYLSSLRAKVAKVLDQPCPRVRLTYQNRDLLLDSQVLWQCGLIDGQTITASVNIIERVTKFLDEQQLPGVLISKNLKFYDTLFRLATASDTSVREGANSLLALLPTHPAILAGFQDLCTKSAEEGRSLLTAHFGARDRLLYTLQILDGLIMPVNRPVDMQTHKFRTSFIHAGGVQHLLSILEPEALPDGVDNQTRRGCYASSLRLLKFLASPLLLSEKFDCDDSSVPVSEVTDAVRDNGITENQETMDKLSGETGVSSKPLKGSLEQQAVKELSGVVDMASVVAALRRITWAAAAGQLSIMGSCSPVASVPKVTTGKSAKKRAFPDDDEGGLDPEDQYLCFEAMDFLMLCLLKHKYLWRLFFTSCDTEHFIVAMLLHSPDKSVRYRAAVNLMKLCATKHGSDRVAHKHVLAALLGAKAEATQHPKRCSHFWELVAHLFFTIEDSDERELARQQLEDELQWLQSAPSSVDDDDRLLEGHLQLIRVLVDVLDCRIIGASKCQQGRGLIKLLIRDFLFPDCAILLHEEDGSSPGKVPVAEAQFCMFGAMSGESSLLQAKCSTRGSRERAFQLLICLATHCRESFKEEVDLIKRIHLAEQVTDWEHLPSYGRKALGGYVGLKNAGATCYMNSVFQQLFMQPEVRRSVLACTECDDVEKSGSVFFQLQAMFGALLGSSLDHYTPQGFWCAYRDYDGMPINLREHQDAFEFFNRLYDAIDETLKATHQETTLTRIFGGVFAQQIICRGCPHRSEREEPFAAISVDVKNKKDLTESLDAFVRGDLLEGDNAYHCAECGVKVDALKRVCVKSLPHTLVIHLKRFDFDYETMQRLKLKDRFEFPTHIDMKPYTVEGLALREAQAHSVLSPKGVIETSDMGNKMDDATNLLKPDSYYHYDLVGVVVHSGTAFAGHYYSYIKQRSGDHPLNCGHGQSSGWIAFDDKNVEPYDAKDLEKDCFGGKYTVDVYDNFSKTSTQEFDRPNSAYMLLYERSSVEPVSACSPAQTAMSLSRAEDEDGDEPMKEISLCDRLPSLRNIQMPASVHRSVWQENLRFIHENHLMDKDYFRFILRLVEVNCDLLDSISISQQRGVSPANEHLEGVQSACDPGNGEVGALDATKASDFAKVMTTLATEFLLKIYLRTHSSLREDLVLWKSLLDKLFERSRTACRTFIEALVEHPHWVQDYLVKCPVEEIQQFFASLLLKALCCAVKFLHGTSIYVGAQGRTTDHVNALIDILLSFLRDPTLPKYSCHQYFQVILQYANLGAAQRLHLLNKSALSLLVNTTVIFTSKINFQVAKLDFGCLHSLVSLLLRSCDISQLQNISGSDSEQMSSESEQNVDSVKPSPPPNPFQLPPPNFLLPKEAIEAVFKQRVYIAVLIETCSEYEEAVKLLGFLCWNNESFTMWVLQDLLESLHRIANNDVKPLLALIFRILVLEDSLQKLRQKIILVGHESTRPGIMSLIVTRVMGIQKRYMLLKLLVKLLSKFPETKSHVQERASDWKRVVDWLQEEIQSHGLGSNAMITLSVSNEDMSNGHLQRTSSAEWTLVNARSVWES</sequence>
<keyword evidence="5" id="KW-0378">Hydrolase</keyword>
<evidence type="ECO:0000256" key="3">
    <source>
        <dbReference type="ARBA" id="ARBA00022670"/>
    </source>
</evidence>
<dbReference type="InterPro" id="IPR028889">
    <property type="entry name" value="USP"/>
</dbReference>
<feature type="domain" description="USP" evidence="8">
    <location>
        <begin position="1591"/>
        <end position="1960"/>
    </location>
</feature>
<feature type="region of interest" description="Disordered" evidence="6">
    <location>
        <begin position="1"/>
        <end position="43"/>
    </location>
</feature>
<dbReference type="CDD" id="cd02659">
    <property type="entry name" value="peptidase_C19C"/>
    <property type="match status" value="1"/>
</dbReference>
<evidence type="ECO:0000256" key="4">
    <source>
        <dbReference type="ARBA" id="ARBA00022786"/>
    </source>
</evidence>
<name>A0A9D4UEJ4_ADICA</name>
<dbReference type="InterPro" id="IPR018200">
    <property type="entry name" value="USP_CS"/>
</dbReference>
<dbReference type="PROSITE" id="PS50235">
    <property type="entry name" value="USP_3"/>
    <property type="match status" value="1"/>
</dbReference>
<dbReference type="InterPro" id="IPR000626">
    <property type="entry name" value="Ubiquitin-like_dom"/>
</dbReference>
<evidence type="ECO:0000256" key="5">
    <source>
        <dbReference type="ARBA" id="ARBA00022801"/>
    </source>
</evidence>
<dbReference type="InterPro" id="IPR050164">
    <property type="entry name" value="Peptidase_C19"/>
</dbReference>
<dbReference type="OrthoDB" id="289038at2759"/>
<dbReference type="GO" id="GO:0004843">
    <property type="term" value="F:cysteine-type deubiquitinase activity"/>
    <property type="evidence" value="ECO:0007669"/>
    <property type="project" value="InterPro"/>
</dbReference>
<evidence type="ECO:0000313" key="10">
    <source>
        <dbReference type="Proteomes" id="UP000886520"/>
    </source>
</evidence>
<keyword evidence="3" id="KW-0645">Protease</keyword>
<dbReference type="GO" id="GO:0006508">
    <property type="term" value="P:proteolysis"/>
    <property type="evidence" value="ECO:0007669"/>
    <property type="project" value="UniProtKB-KW"/>
</dbReference>
<dbReference type="SUPFAM" id="SSF54236">
    <property type="entry name" value="Ubiquitin-like"/>
    <property type="match status" value="1"/>
</dbReference>
<dbReference type="PROSITE" id="PS50053">
    <property type="entry name" value="UBIQUITIN_2"/>
    <property type="match status" value="1"/>
</dbReference>
<dbReference type="InterPro" id="IPR056850">
    <property type="entry name" value="ARM_UBP34_24_USP9X_Y"/>
</dbReference>
<accession>A0A9D4UEJ4</accession>
<feature type="region of interest" description="Disordered" evidence="6">
    <location>
        <begin position="2293"/>
        <end position="2314"/>
    </location>
</feature>
<dbReference type="FunFam" id="3.90.70.10:FF:000022">
    <property type="entry name" value="Ubiquitin carboxyl-terminal hydrolase 24"/>
    <property type="match status" value="1"/>
</dbReference>
<comment type="caution">
    <text evidence="9">The sequence shown here is derived from an EMBL/GenBank/DDBJ whole genome shotgun (WGS) entry which is preliminary data.</text>
</comment>
<feature type="compositionally biased region" description="Low complexity" evidence="6">
    <location>
        <begin position="2293"/>
        <end position="2303"/>
    </location>
</feature>
<dbReference type="InterPro" id="IPR038765">
    <property type="entry name" value="Papain-like_cys_pep_sf"/>
</dbReference>
<gene>
    <name evidence="9" type="ORF">GOP47_0018831</name>
</gene>
<keyword evidence="4" id="KW-0833">Ubl conjugation pathway</keyword>
<dbReference type="Pfam" id="PF00443">
    <property type="entry name" value="UCH"/>
    <property type="match status" value="1"/>
</dbReference>
<dbReference type="InterPro" id="IPR021905">
    <property type="entry name" value="DUF3517"/>
</dbReference>
<dbReference type="Gene3D" id="3.90.70.10">
    <property type="entry name" value="Cysteine proteinases"/>
    <property type="match status" value="1"/>
</dbReference>
<dbReference type="InterPro" id="IPR055176">
    <property type="entry name" value="UBP24/USP9X/USP9Y_UBL"/>
</dbReference>
<evidence type="ECO:0000259" key="7">
    <source>
        <dbReference type="PROSITE" id="PS50053"/>
    </source>
</evidence>
<dbReference type="GO" id="GO:0005829">
    <property type="term" value="C:cytosol"/>
    <property type="evidence" value="ECO:0007669"/>
    <property type="project" value="TreeGrafter"/>
</dbReference>
<proteinExistence type="inferred from homology"/>
<evidence type="ECO:0008006" key="11">
    <source>
        <dbReference type="Google" id="ProtNLM"/>
    </source>
</evidence>
<dbReference type="Pfam" id="PF12030">
    <property type="entry name" value="DUF3517"/>
    <property type="match status" value="1"/>
</dbReference>
<dbReference type="Pfam" id="PF22900">
    <property type="entry name" value="UCH_UBL1"/>
    <property type="match status" value="1"/>
</dbReference>
<dbReference type="SUPFAM" id="SSF54001">
    <property type="entry name" value="Cysteine proteinases"/>
    <property type="match status" value="1"/>
</dbReference>
<dbReference type="Pfam" id="PF25010">
    <property type="entry name" value="ARM_UBP24_USP9X-Y"/>
    <property type="match status" value="1"/>
</dbReference>
<dbReference type="PROSITE" id="PS00972">
    <property type="entry name" value="USP_1"/>
    <property type="match status" value="1"/>
</dbReference>
<dbReference type="GO" id="GO:0016579">
    <property type="term" value="P:protein deubiquitination"/>
    <property type="evidence" value="ECO:0007669"/>
    <property type="project" value="InterPro"/>
</dbReference>